<dbReference type="OrthoDB" id="3433125at2759"/>
<evidence type="ECO:0000313" key="3">
    <source>
        <dbReference type="Proteomes" id="UP000078544"/>
    </source>
</evidence>
<feature type="compositionally biased region" description="Basic and acidic residues" evidence="1">
    <location>
        <begin position="61"/>
        <end position="84"/>
    </location>
</feature>
<evidence type="ECO:0000256" key="1">
    <source>
        <dbReference type="SAM" id="MobiDB-lite"/>
    </source>
</evidence>
<feature type="region of interest" description="Disordered" evidence="1">
    <location>
        <begin position="1"/>
        <end position="43"/>
    </location>
</feature>
<dbReference type="Proteomes" id="UP000078544">
    <property type="component" value="Unassembled WGS sequence"/>
</dbReference>
<dbReference type="AlphaFoldDB" id="A0A168EKQ9"/>
<sequence length="637" mass="70999">MLQQGKNLASKAASGVYKDVLRERDKAFQRPTGVANKRDDPVDGAVRVAASVVGFVSEVVQYRKDKKEPRPEASRSAQDPERPKNATTPEDINQAIWHLDAAVEESGPTQTGPSREASVGGLNRPTKEPGDLVKAFIMRHPYHPHPGGNTPIALPVVLPQRRPKTRARGFVRAYSPVLAAAGIDQETFLDFIDTLNKALEPNPYLFALNLAGLAGLASPEPFSLFIGAAVGFATDLTMEAQSRHKSSKFIDRINAEFFIPRGLVCLIVTWSPDATGDDQLLKKVGFDGQPVDAPPQTGLVQQVRDLMAKKTTSDQMMGRFQGQFQDRMKANSGAFQSAEPAPLVFPSPEQTIAALSTRSNGGRKNAVDRGEIWLDDFMDRRAQAKWIQKNPEFNVASSLPAPDFRSRYSDPNHPAASGDLVAFVTGGRWTSGTKTKEDARSKGKQKEEEKTTTAQDRDGVPSRSGTQTADNRGDPPPYEWEPGRRPDPNDSKGSASTSGVRPVNAVADSDPSSPRDAAGATKEKIPENETEKERKKREEKEREREKKRREKEKEEEKKKEKERRRKEKEDEKEREKDKRRKEKEEERQREKEKEREKEEEKKKKKEKEKSSGGGFMTLLQKVRRLTTSPPLPCISSS</sequence>
<feature type="compositionally biased region" description="Basic and acidic residues" evidence="1">
    <location>
        <begin position="521"/>
        <end position="544"/>
    </location>
</feature>
<feature type="region of interest" description="Disordered" evidence="1">
    <location>
        <begin position="60"/>
        <end position="90"/>
    </location>
</feature>
<feature type="compositionally biased region" description="Basic and acidic residues" evidence="1">
    <location>
        <begin position="19"/>
        <end position="28"/>
    </location>
</feature>
<feature type="compositionally biased region" description="Basic and acidic residues" evidence="1">
    <location>
        <begin position="567"/>
        <end position="601"/>
    </location>
</feature>
<name>A0A168EKQ9_9HYPO</name>
<comment type="caution">
    <text evidence="2">The sequence shown here is derived from an EMBL/GenBank/DDBJ whole genome shotgun (WGS) entry which is preliminary data.</text>
</comment>
<gene>
    <name evidence="2" type="ORF">AAL_02454</name>
</gene>
<evidence type="ECO:0000313" key="2">
    <source>
        <dbReference type="EMBL" id="KZZ98903.1"/>
    </source>
</evidence>
<proteinExistence type="predicted"/>
<dbReference type="PANTHER" id="PTHR38887:SF1">
    <property type="entry name" value="RAS MODIFICATION PROTEIN ERF4"/>
    <property type="match status" value="1"/>
</dbReference>
<reference evidence="2 3" key="1">
    <citation type="journal article" date="2016" name="Genome Biol. Evol.">
        <title>Divergent and convergent evolution of fungal pathogenicity.</title>
        <authorList>
            <person name="Shang Y."/>
            <person name="Xiao G."/>
            <person name="Zheng P."/>
            <person name="Cen K."/>
            <person name="Zhan S."/>
            <person name="Wang C."/>
        </authorList>
    </citation>
    <scope>NUCLEOTIDE SEQUENCE [LARGE SCALE GENOMIC DNA]</scope>
    <source>
        <strain evidence="2 3">RCEF 2490</strain>
    </source>
</reference>
<protein>
    <submittedName>
        <fullName evidence="2">Uncharacterized protein</fullName>
    </submittedName>
</protein>
<feature type="region of interest" description="Disordered" evidence="1">
    <location>
        <begin position="104"/>
        <end position="125"/>
    </location>
</feature>
<dbReference type="PANTHER" id="PTHR38887">
    <property type="entry name" value="CHROMOSOME 21, WHOLE GENOME SHOTGUN SEQUENCE"/>
    <property type="match status" value="1"/>
</dbReference>
<feature type="compositionally biased region" description="Basic and acidic residues" evidence="1">
    <location>
        <begin position="434"/>
        <end position="460"/>
    </location>
</feature>
<feature type="region of interest" description="Disordered" evidence="1">
    <location>
        <begin position="429"/>
        <end position="637"/>
    </location>
</feature>
<feature type="compositionally biased region" description="Basic and acidic residues" evidence="1">
    <location>
        <begin position="481"/>
        <end position="490"/>
    </location>
</feature>
<keyword evidence="3" id="KW-1185">Reference proteome</keyword>
<dbReference type="InterPro" id="IPR053221">
    <property type="entry name" value="Burnettramic_acid_biosynth"/>
</dbReference>
<dbReference type="EMBL" id="AZGY01000004">
    <property type="protein sequence ID" value="KZZ98903.1"/>
    <property type="molecule type" value="Genomic_DNA"/>
</dbReference>
<accession>A0A168EKQ9</accession>
<organism evidence="2 3">
    <name type="scientific">Moelleriella libera RCEF 2490</name>
    <dbReference type="NCBI Taxonomy" id="1081109"/>
    <lineage>
        <taxon>Eukaryota</taxon>
        <taxon>Fungi</taxon>
        <taxon>Dikarya</taxon>
        <taxon>Ascomycota</taxon>
        <taxon>Pezizomycotina</taxon>
        <taxon>Sordariomycetes</taxon>
        <taxon>Hypocreomycetidae</taxon>
        <taxon>Hypocreales</taxon>
        <taxon>Clavicipitaceae</taxon>
        <taxon>Moelleriella</taxon>
    </lineage>
</organism>